<gene>
    <name evidence="4" type="ORF">D2A34_09895</name>
</gene>
<protein>
    <recommendedName>
        <fullName evidence="2">dTDP-4-dehydrorhamnose reductase</fullName>
        <ecNumber evidence="2">1.1.1.133</ecNumber>
    </recommendedName>
</protein>
<name>A0A399IR82_9CLOT</name>
<reference evidence="4 5" key="1">
    <citation type="submission" date="2018-08" db="EMBL/GenBank/DDBJ databases">
        <title>Genome of Clostridium chromiireducens C1, DSM12136.</title>
        <authorList>
            <person name="Xing M."/>
            <person name="Wei Y."/>
            <person name="Ang E.L."/>
            <person name="Zhao H."/>
            <person name="Zhang Y."/>
        </authorList>
    </citation>
    <scope>NUCLEOTIDE SEQUENCE [LARGE SCALE GENOMIC DNA]</scope>
    <source>
        <strain evidence="4 5">C1</strain>
    </source>
</reference>
<organism evidence="4 5">
    <name type="scientific">Clostridium chromiireducens</name>
    <dbReference type="NCBI Taxonomy" id="225345"/>
    <lineage>
        <taxon>Bacteria</taxon>
        <taxon>Bacillati</taxon>
        <taxon>Bacillota</taxon>
        <taxon>Clostridia</taxon>
        <taxon>Eubacteriales</taxon>
        <taxon>Clostridiaceae</taxon>
        <taxon>Clostridium</taxon>
    </lineage>
</organism>
<sequence length="264" mass="30192">MKLLIMGASGYLGNTIYKKIREYSNDDIYGTCNTSSNHELLQINVLDKLDIDKILSLKPDIIIWSIMDIEQEMSLSEIGMNGIVNNIFKDVRLIYVSTTVGNGKDQIEDVIPHKRKPDEYLHKYINGKIEGETIVRKHPNHVIVRPGSIYGYDYDGKMDCRMKGLLEISKTGKTYSRTANMYASFVNVEDLANTIIELSYNSFTGTINISGEKPVSHYEFNKYLASLMNIDNSFIVPDYKEEAIYHNLSNDRRKLLLNTIIQDI</sequence>
<dbReference type="InterPro" id="IPR005913">
    <property type="entry name" value="dTDP_dehydrorham_reduct"/>
</dbReference>
<dbReference type="InterPro" id="IPR029903">
    <property type="entry name" value="RmlD-like-bd"/>
</dbReference>
<comment type="similarity">
    <text evidence="1 2">Belongs to the dTDP-4-dehydrorhamnose reductase family.</text>
</comment>
<evidence type="ECO:0000256" key="2">
    <source>
        <dbReference type="RuleBase" id="RU364082"/>
    </source>
</evidence>
<dbReference type="UniPathway" id="UPA00124"/>
<dbReference type="InterPro" id="IPR036291">
    <property type="entry name" value="NAD(P)-bd_dom_sf"/>
</dbReference>
<evidence type="ECO:0000256" key="1">
    <source>
        <dbReference type="ARBA" id="ARBA00010944"/>
    </source>
</evidence>
<dbReference type="PANTHER" id="PTHR10491">
    <property type="entry name" value="DTDP-4-DEHYDRORHAMNOSE REDUCTASE"/>
    <property type="match status" value="1"/>
</dbReference>
<dbReference type="GO" id="GO:0019305">
    <property type="term" value="P:dTDP-rhamnose biosynthetic process"/>
    <property type="evidence" value="ECO:0007669"/>
    <property type="project" value="UniProtKB-UniPathway"/>
</dbReference>
<comment type="pathway">
    <text evidence="2">Carbohydrate biosynthesis; dTDP-L-rhamnose biosynthesis.</text>
</comment>
<keyword evidence="2" id="KW-0521">NADP</keyword>
<evidence type="ECO:0000259" key="3">
    <source>
        <dbReference type="Pfam" id="PF04321"/>
    </source>
</evidence>
<proteinExistence type="inferred from homology"/>
<evidence type="ECO:0000313" key="4">
    <source>
        <dbReference type="EMBL" id="RII35490.1"/>
    </source>
</evidence>
<dbReference type="RefSeq" id="WP_119366511.1">
    <property type="nucleotide sequence ID" value="NZ_QXDJ01000002.1"/>
</dbReference>
<feature type="domain" description="RmlD-like substrate binding" evidence="3">
    <location>
        <begin position="1"/>
        <end position="237"/>
    </location>
</feature>
<comment type="function">
    <text evidence="2">Catalyzes the reduction of dTDP-6-deoxy-L-lyxo-4-hexulose to yield dTDP-L-rhamnose.</text>
</comment>
<dbReference type="AlphaFoldDB" id="A0A399IR82"/>
<dbReference type="Pfam" id="PF04321">
    <property type="entry name" value="RmlD_sub_bind"/>
    <property type="match status" value="1"/>
</dbReference>
<dbReference type="GO" id="GO:0008831">
    <property type="term" value="F:dTDP-4-dehydrorhamnose reductase activity"/>
    <property type="evidence" value="ECO:0007669"/>
    <property type="project" value="UniProtKB-EC"/>
</dbReference>
<dbReference type="Proteomes" id="UP000265930">
    <property type="component" value="Unassembled WGS sequence"/>
</dbReference>
<keyword evidence="2" id="KW-0560">Oxidoreductase</keyword>
<dbReference type="EC" id="1.1.1.133" evidence="2"/>
<dbReference type="EMBL" id="QXDJ01000002">
    <property type="protein sequence ID" value="RII35490.1"/>
    <property type="molecule type" value="Genomic_DNA"/>
</dbReference>
<dbReference type="Gene3D" id="3.40.50.720">
    <property type="entry name" value="NAD(P)-binding Rossmann-like Domain"/>
    <property type="match status" value="1"/>
</dbReference>
<dbReference type="PANTHER" id="PTHR10491:SF4">
    <property type="entry name" value="METHIONINE ADENOSYLTRANSFERASE 2 SUBUNIT BETA"/>
    <property type="match status" value="1"/>
</dbReference>
<dbReference type="SUPFAM" id="SSF51735">
    <property type="entry name" value="NAD(P)-binding Rossmann-fold domains"/>
    <property type="match status" value="1"/>
</dbReference>
<evidence type="ECO:0000313" key="5">
    <source>
        <dbReference type="Proteomes" id="UP000265930"/>
    </source>
</evidence>
<accession>A0A399IR82</accession>
<comment type="caution">
    <text evidence="4">The sequence shown here is derived from an EMBL/GenBank/DDBJ whole genome shotgun (WGS) entry which is preliminary data.</text>
</comment>